<keyword evidence="4" id="KW-0408">Iron</keyword>
<protein>
    <submittedName>
        <fullName evidence="6">Group 1 truncated hemoglobin</fullName>
    </submittedName>
</protein>
<sequence>MKQLIAALACSLVLVAQAQVPASSSKLPPPTDDSVYQAFGQKAGIRALMEDFKNRLLADPRMQAFFKDSDRERLVTQLTDQLCYEAGGPCVYKGAAMKPFHAGMTIQREDFNALVEVLQLAMDAKGIPFRAQNAMLARLAPMHRDIVNTP</sequence>
<keyword evidence="1" id="KW-0813">Transport</keyword>
<gene>
    <name evidence="6" type="ORF">LNV07_09610</name>
</gene>
<dbReference type="EMBL" id="JAJIRN010000004">
    <property type="protein sequence ID" value="MCV2368350.1"/>
    <property type="molecule type" value="Genomic_DNA"/>
</dbReference>
<comment type="caution">
    <text evidence="6">The sequence shown here is derived from an EMBL/GenBank/DDBJ whole genome shotgun (WGS) entry which is preliminary data.</text>
</comment>
<keyword evidence="5" id="KW-0732">Signal</keyword>
<dbReference type="Proteomes" id="UP001209701">
    <property type="component" value="Unassembled WGS sequence"/>
</dbReference>
<proteinExistence type="predicted"/>
<name>A0ABT2YEC8_9BURK</name>
<evidence type="ECO:0000256" key="5">
    <source>
        <dbReference type="SAM" id="SignalP"/>
    </source>
</evidence>
<dbReference type="RefSeq" id="WP_263570954.1">
    <property type="nucleotide sequence ID" value="NZ_JAJIRN010000004.1"/>
</dbReference>
<keyword evidence="7" id="KW-1185">Reference proteome</keyword>
<feature type="signal peptide" evidence="5">
    <location>
        <begin position="1"/>
        <end position="18"/>
    </location>
</feature>
<feature type="chain" id="PRO_5046703469" evidence="5">
    <location>
        <begin position="19"/>
        <end position="150"/>
    </location>
</feature>
<keyword evidence="3" id="KW-0479">Metal-binding</keyword>
<organism evidence="6 7">
    <name type="scientific">Roseateles oligotrophus</name>
    <dbReference type="NCBI Taxonomy" id="1769250"/>
    <lineage>
        <taxon>Bacteria</taxon>
        <taxon>Pseudomonadati</taxon>
        <taxon>Pseudomonadota</taxon>
        <taxon>Betaproteobacteria</taxon>
        <taxon>Burkholderiales</taxon>
        <taxon>Sphaerotilaceae</taxon>
        <taxon>Roseateles</taxon>
    </lineage>
</organism>
<evidence type="ECO:0000313" key="7">
    <source>
        <dbReference type="Proteomes" id="UP001209701"/>
    </source>
</evidence>
<evidence type="ECO:0000256" key="4">
    <source>
        <dbReference type="ARBA" id="ARBA00023004"/>
    </source>
</evidence>
<dbReference type="Gene3D" id="1.10.490.10">
    <property type="entry name" value="Globins"/>
    <property type="match status" value="1"/>
</dbReference>
<dbReference type="InterPro" id="IPR001486">
    <property type="entry name" value="Hemoglobin_trunc"/>
</dbReference>
<dbReference type="InterPro" id="IPR012292">
    <property type="entry name" value="Globin/Proto"/>
</dbReference>
<evidence type="ECO:0000256" key="3">
    <source>
        <dbReference type="ARBA" id="ARBA00022723"/>
    </source>
</evidence>
<dbReference type="CDD" id="cd00454">
    <property type="entry name" value="TrHb1_N"/>
    <property type="match status" value="1"/>
</dbReference>
<evidence type="ECO:0000313" key="6">
    <source>
        <dbReference type="EMBL" id="MCV2368350.1"/>
    </source>
</evidence>
<keyword evidence="2" id="KW-0349">Heme</keyword>
<dbReference type="SUPFAM" id="SSF46458">
    <property type="entry name" value="Globin-like"/>
    <property type="match status" value="1"/>
</dbReference>
<reference evidence="6 7" key="1">
    <citation type="submission" date="2021-11" db="EMBL/GenBank/DDBJ databases">
        <authorList>
            <person name="Liang Q."/>
            <person name="Mou H."/>
            <person name="Liu Z."/>
        </authorList>
    </citation>
    <scope>NUCLEOTIDE SEQUENCE [LARGE SCALE GENOMIC DNA]</scope>
    <source>
        <strain evidence="6 7">CHU3</strain>
    </source>
</reference>
<evidence type="ECO:0000256" key="1">
    <source>
        <dbReference type="ARBA" id="ARBA00022448"/>
    </source>
</evidence>
<dbReference type="Pfam" id="PF01152">
    <property type="entry name" value="Bac_globin"/>
    <property type="match status" value="1"/>
</dbReference>
<evidence type="ECO:0000256" key="2">
    <source>
        <dbReference type="ARBA" id="ARBA00022617"/>
    </source>
</evidence>
<dbReference type="InterPro" id="IPR009050">
    <property type="entry name" value="Globin-like_sf"/>
</dbReference>
<accession>A0ABT2YEC8</accession>